<protein>
    <submittedName>
        <fullName evidence="2">Uncharacterized protein</fullName>
    </submittedName>
</protein>
<feature type="region of interest" description="Disordered" evidence="1">
    <location>
        <begin position="162"/>
        <end position="205"/>
    </location>
</feature>
<proteinExistence type="predicted"/>
<sequence length="316" mass="34760">MDRPTLAAHAASAAGPGYGASVSPRMMPGLCGCTPIPPHRTRGRGGKAEGRLVRGSLYAPCLAASAQGRGEVGGAGLRTIRSPMGLAAIPPLRSWDEEAGSPAKVGEGRTLCPYSCWNARGRLPGGRAKRMARMKVHRYLPCHARLGKACAWEAQFRRPHVGGTHSSRSIPCRKDPARAHPPLGEKKKKRENARRQREVIPGMEGPLGSSGENMEFIDIFLLLTFAKEGADITVPSKEVEKQKWKRKVKPKESIDNWLEAFAMLSTVIMEKFPEQGPALCKYSRVIYEEYTRNGGTGRLNYNREFRQKMEQAPEMA</sequence>
<dbReference type="Proteomes" id="UP001066276">
    <property type="component" value="Chromosome 3_1"/>
</dbReference>
<dbReference type="EMBL" id="JANPWB010000005">
    <property type="protein sequence ID" value="KAJ1184701.1"/>
    <property type="molecule type" value="Genomic_DNA"/>
</dbReference>
<evidence type="ECO:0000256" key="1">
    <source>
        <dbReference type="SAM" id="MobiDB-lite"/>
    </source>
</evidence>
<keyword evidence="3" id="KW-1185">Reference proteome</keyword>
<evidence type="ECO:0000313" key="3">
    <source>
        <dbReference type="Proteomes" id="UP001066276"/>
    </source>
</evidence>
<gene>
    <name evidence="2" type="ORF">NDU88_001504</name>
</gene>
<comment type="caution">
    <text evidence="2">The sequence shown here is derived from an EMBL/GenBank/DDBJ whole genome shotgun (WGS) entry which is preliminary data.</text>
</comment>
<accession>A0AAV7U845</accession>
<dbReference type="AlphaFoldDB" id="A0AAV7U845"/>
<evidence type="ECO:0000313" key="2">
    <source>
        <dbReference type="EMBL" id="KAJ1184701.1"/>
    </source>
</evidence>
<reference evidence="2" key="1">
    <citation type="journal article" date="2022" name="bioRxiv">
        <title>Sequencing and chromosome-scale assembly of the giantPleurodeles waltlgenome.</title>
        <authorList>
            <person name="Brown T."/>
            <person name="Elewa A."/>
            <person name="Iarovenko S."/>
            <person name="Subramanian E."/>
            <person name="Araus A.J."/>
            <person name="Petzold A."/>
            <person name="Susuki M."/>
            <person name="Suzuki K.-i.T."/>
            <person name="Hayashi T."/>
            <person name="Toyoda A."/>
            <person name="Oliveira C."/>
            <person name="Osipova E."/>
            <person name="Leigh N.D."/>
            <person name="Simon A."/>
            <person name="Yun M.H."/>
        </authorList>
    </citation>
    <scope>NUCLEOTIDE SEQUENCE</scope>
    <source>
        <strain evidence="2">20211129_DDA</strain>
        <tissue evidence="2">Liver</tissue>
    </source>
</reference>
<organism evidence="2 3">
    <name type="scientific">Pleurodeles waltl</name>
    <name type="common">Iberian ribbed newt</name>
    <dbReference type="NCBI Taxonomy" id="8319"/>
    <lineage>
        <taxon>Eukaryota</taxon>
        <taxon>Metazoa</taxon>
        <taxon>Chordata</taxon>
        <taxon>Craniata</taxon>
        <taxon>Vertebrata</taxon>
        <taxon>Euteleostomi</taxon>
        <taxon>Amphibia</taxon>
        <taxon>Batrachia</taxon>
        <taxon>Caudata</taxon>
        <taxon>Salamandroidea</taxon>
        <taxon>Salamandridae</taxon>
        <taxon>Pleurodelinae</taxon>
        <taxon>Pleurodeles</taxon>
    </lineage>
</organism>
<name>A0AAV7U845_PLEWA</name>